<dbReference type="PROSITE" id="PS51754">
    <property type="entry name" value="OVATE"/>
    <property type="match status" value="1"/>
</dbReference>
<evidence type="ECO:0000259" key="8">
    <source>
        <dbReference type="PROSITE" id="PS51754"/>
    </source>
</evidence>
<comment type="caution">
    <text evidence="9">The sequence shown here is derived from an EMBL/GenBank/DDBJ whole genome shotgun (WGS) entry which is preliminary data.</text>
</comment>
<reference evidence="9 10" key="2">
    <citation type="submission" date="2020-07" db="EMBL/GenBank/DDBJ databases">
        <title>Genome assembly of wild tea tree DASZ reveals pedigree and selection history of tea varieties.</title>
        <authorList>
            <person name="Zhang W."/>
        </authorList>
    </citation>
    <scope>NUCLEOTIDE SEQUENCE [LARGE SCALE GENOMIC DNA]</scope>
    <source>
        <strain evidence="10">cv. G240</strain>
        <tissue evidence="9">Leaf</tissue>
    </source>
</reference>
<reference evidence="10" key="1">
    <citation type="journal article" date="2020" name="Nat. Commun.">
        <title>Genome assembly of wild tea tree DASZ reveals pedigree and selection history of tea varieties.</title>
        <authorList>
            <person name="Zhang W."/>
            <person name="Zhang Y."/>
            <person name="Qiu H."/>
            <person name="Guo Y."/>
            <person name="Wan H."/>
            <person name="Zhang X."/>
            <person name="Scossa F."/>
            <person name="Alseekh S."/>
            <person name="Zhang Q."/>
            <person name="Wang P."/>
            <person name="Xu L."/>
            <person name="Schmidt M.H."/>
            <person name="Jia X."/>
            <person name="Li D."/>
            <person name="Zhu A."/>
            <person name="Guo F."/>
            <person name="Chen W."/>
            <person name="Ni D."/>
            <person name="Usadel B."/>
            <person name="Fernie A.R."/>
            <person name="Wen W."/>
        </authorList>
    </citation>
    <scope>NUCLEOTIDE SEQUENCE [LARGE SCALE GENOMIC DNA]</scope>
    <source>
        <strain evidence="10">cv. G240</strain>
    </source>
</reference>
<evidence type="ECO:0000313" key="10">
    <source>
        <dbReference type="Proteomes" id="UP000593564"/>
    </source>
</evidence>
<name>A0A7J7FRM4_CAMSI</name>
<evidence type="ECO:0000256" key="1">
    <source>
        <dbReference type="ARBA" id="ARBA00004123"/>
    </source>
</evidence>
<dbReference type="InterPro" id="IPR006458">
    <property type="entry name" value="Ovate_C"/>
</dbReference>
<keyword evidence="3 6" id="KW-0805">Transcription regulation</keyword>
<evidence type="ECO:0000256" key="3">
    <source>
        <dbReference type="ARBA" id="ARBA00023015"/>
    </source>
</evidence>
<evidence type="ECO:0000256" key="4">
    <source>
        <dbReference type="ARBA" id="ARBA00023163"/>
    </source>
</evidence>
<evidence type="ECO:0000256" key="7">
    <source>
        <dbReference type="SAM" id="MobiDB-lite"/>
    </source>
</evidence>
<protein>
    <recommendedName>
        <fullName evidence="6">Transcription repressor</fullName>
    </recommendedName>
    <alternativeName>
        <fullName evidence="6">Ovate family protein</fullName>
    </alternativeName>
</protein>
<keyword evidence="2 6" id="KW-0678">Repressor</keyword>
<dbReference type="GO" id="GO:0045892">
    <property type="term" value="P:negative regulation of DNA-templated transcription"/>
    <property type="evidence" value="ECO:0007669"/>
    <property type="project" value="UniProtKB-UniRule"/>
</dbReference>
<dbReference type="Proteomes" id="UP000593564">
    <property type="component" value="Unassembled WGS sequence"/>
</dbReference>
<keyword evidence="10" id="KW-1185">Reference proteome</keyword>
<dbReference type="GO" id="GO:0005634">
    <property type="term" value="C:nucleus"/>
    <property type="evidence" value="ECO:0007669"/>
    <property type="project" value="UniProtKB-SubCell"/>
</dbReference>
<evidence type="ECO:0000256" key="6">
    <source>
        <dbReference type="RuleBase" id="RU367028"/>
    </source>
</evidence>
<dbReference type="NCBIfam" id="TIGR01568">
    <property type="entry name" value="A_thal_3678"/>
    <property type="match status" value="1"/>
</dbReference>
<feature type="region of interest" description="Disordered" evidence="7">
    <location>
        <begin position="27"/>
        <end position="116"/>
    </location>
</feature>
<evidence type="ECO:0000256" key="5">
    <source>
        <dbReference type="ARBA" id="ARBA00023242"/>
    </source>
</evidence>
<feature type="compositionally biased region" description="Polar residues" evidence="7">
    <location>
        <begin position="93"/>
        <end position="116"/>
    </location>
</feature>
<organism evidence="9 10">
    <name type="scientific">Camellia sinensis</name>
    <name type="common">Tea plant</name>
    <name type="synonym">Thea sinensis</name>
    <dbReference type="NCBI Taxonomy" id="4442"/>
    <lineage>
        <taxon>Eukaryota</taxon>
        <taxon>Viridiplantae</taxon>
        <taxon>Streptophyta</taxon>
        <taxon>Embryophyta</taxon>
        <taxon>Tracheophyta</taxon>
        <taxon>Spermatophyta</taxon>
        <taxon>Magnoliopsida</taxon>
        <taxon>eudicotyledons</taxon>
        <taxon>Gunneridae</taxon>
        <taxon>Pentapetalae</taxon>
        <taxon>asterids</taxon>
        <taxon>Ericales</taxon>
        <taxon>Theaceae</taxon>
        <taxon>Camellia</taxon>
    </lineage>
</organism>
<evidence type="ECO:0000313" key="9">
    <source>
        <dbReference type="EMBL" id="KAF5930717.1"/>
    </source>
</evidence>
<dbReference type="InterPro" id="IPR025830">
    <property type="entry name" value="DNA_bnd_dom_ovate"/>
</dbReference>
<feature type="domain" description="OVATE" evidence="8">
    <location>
        <begin position="243"/>
        <end position="302"/>
    </location>
</feature>
<gene>
    <name evidence="9" type="ORF">HYC85_031590</name>
</gene>
<evidence type="ECO:0000256" key="2">
    <source>
        <dbReference type="ARBA" id="ARBA00022491"/>
    </source>
</evidence>
<dbReference type="PANTHER" id="PTHR33057">
    <property type="entry name" value="TRANSCRIPTION REPRESSOR OFP7-RELATED"/>
    <property type="match status" value="1"/>
</dbReference>
<keyword evidence="4 6" id="KW-0804">Transcription</keyword>
<dbReference type="GO" id="GO:0003677">
    <property type="term" value="F:DNA binding"/>
    <property type="evidence" value="ECO:0007669"/>
    <property type="project" value="InterPro"/>
</dbReference>
<keyword evidence="5 6" id="KW-0539">Nucleus</keyword>
<sequence>MGNHKFRLSYMLPNAWFNKLRNMSRTRNHSTSHSIKKKLPSPNITTTSKKPHLSPTPKFYNSPTNPKVSDTHFPYSPRKSSPKRKTLYKPSQRLATSSVSAHCSRRTTSSTDQFGSNNVDAAASESSFNGGLLASWSSSRSCRFTSSTTDDIIIDINDQNAKFDKLDGLDIISELELPPILTKPVKFVDTTTNSKKTRKQSKTSPVIIRNSAAKLRANSPRKAQKKLLVQACGRRRKRSIALIVKSSLDPQREFKESMVEMIVENNIRGSKDLEELLACYLSLNSIEYQDLIVKAFVQIWFDMAHLRI</sequence>
<feature type="compositionally biased region" description="Basic residues" evidence="7">
    <location>
        <begin position="27"/>
        <end position="39"/>
    </location>
</feature>
<comment type="subcellular location">
    <subcellularLocation>
        <location evidence="1 6">Nucleus</location>
    </subcellularLocation>
</comment>
<dbReference type="InterPro" id="IPR038933">
    <property type="entry name" value="Ovate"/>
</dbReference>
<proteinExistence type="predicted"/>
<accession>A0A7J7FRM4</accession>
<feature type="compositionally biased region" description="Polar residues" evidence="7">
    <location>
        <begin position="59"/>
        <end position="68"/>
    </location>
</feature>
<dbReference type="EMBL" id="JACBKZ010000015">
    <property type="protein sequence ID" value="KAF5930717.1"/>
    <property type="molecule type" value="Genomic_DNA"/>
</dbReference>
<dbReference type="PANTHER" id="PTHR33057:SF128">
    <property type="entry name" value="TRANSCRIPTION REPRESSOR OFP3"/>
    <property type="match status" value="1"/>
</dbReference>
<dbReference type="Pfam" id="PF04844">
    <property type="entry name" value="Ovate"/>
    <property type="match status" value="1"/>
</dbReference>
<dbReference type="AlphaFoldDB" id="A0A7J7FRM4"/>
<dbReference type="Pfam" id="PF13724">
    <property type="entry name" value="DNA_binding_2"/>
    <property type="match status" value="1"/>
</dbReference>
<comment type="function">
    <text evidence="6">Transcriptional repressor that regulates multiple aspects of plant growth and development.</text>
</comment>